<evidence type="ECO:0000313" key="3">
    <source>
        <dbReference type="EMBL" id="KAL0109065.1"/>
    </source>
</evidence>
<organism evidence="3 4">
    <name type="scientific">Cardiocondyla obscurior</name>
    <dbReference type="NCBI Taxonomy" id="286306"/>
    <lineage>
        <taxon>Eukaryota</taxon>
        <taxon>Metazoa</taxon>
        <taxon>Ecdysozoa</taxon>
        <taxon>Arthropoda</taxon>
        <taxon>Hexapoda</taxon>
        <taxon>Insecta</taxon>
        <taxon>Pterygota</taxon>
        <taxon>Neoptera</taxon>
        <taxon>Endopterygota</taxon>
        <taxon>Hymenoptera</taxon>
        <taxon>Apocrita</taxon>
        <taxon>Aculeata</taxon>
        <taxon>Formicoidea</taxon>
        <taxon>Formicidae</taxon>
        <taxon>Myrmicinae</taxon>
        <taxon>Cardiocondyla</taxon>
    </lineage>
</organism>
<feature type="region of interest" description="Disordered" evidence="1">
    <location>
        <begin position="414"/>
        <end position="442"/>
    </location>
</feature>
<gene>
    <name evidence="3" type="ORF">PUN28_014277</name>
</gene>
<feature type="compositionally biased region" description="Low complexity" evidence="1">
    <location>
        <begin position="488"/>
        <end position="502"/>
    </location>
</feature>
<feature type="region of interest" description="Disordered" evidence="1">
    <location>
        <begin position="463"/>
        <end position="507"/>
    </location>
</feature>
<dbReference type="Proteomes" id="UP001430953">
    <property type="component" value="Unassembled WGS sequence"/>
</dbReference>
<comment type="caution">
    <text evidence="3">The sequence shown here is derived from an EMBL/GenBank/DDBJ whole genome shotgun (WGS) entry which is preliminary data.</text>
</comment>
<dbReference type="EMBL" id="JADYXP020000015">
    <property type="protein sequence ID" value="KAL0109065.1"/>
    <property type="molecule type" value="Genomic_DNA"/>
</dbReference>
<feature type="compositionally biased region" description="Basic and acidic residues" evidence="1">
    <location>
        <begin position="421"/>
        <end position="430"/>
    </location>
</feature>
<accession>A0AAW2F4A4</accession>
<feature type="region of interest" description="Disordered" evidence="1">
    <location>
        <begin position="758"/>
        <end position="782"/>
    </location>
</feature>
<sequence>MLRLGNTTSNAHTRPHFARHTQSSLMKARTPMKLRKSLLKDVCEPKKPLGTVILRSSIHKKRNSITKQNRSLQMMLSILKEQQDRRATIFYPGTELIKTTYHVKKSFILLQNDLIKDITCDLKKCTGSPIKLGTKVTDKPEKHVENLQNDFQNETNYIEENNDTYVIERDNLVKNICVPAEDHTTVSCDLKKCTGSPIKLETKVTDKPEKHVKNLHDDFQNETNYIKENNDTYGIERDNLVKNICVPAEDHTTVDVACKFQLCLDNEKPGDSCCKIKVLHKTELEEESDNSLTNEGCSQLETQVHPQNVNVTNRSHKFYRRRSYKRKNIGTENEQVSDVYRADSQDSKNAKHVDKLINNKNVITRKKNTLQKNFTVNQQTWKPTGISKTWNTESVTSLQSVSKKSSQLMEKCFVPSKSKHSSTEHVDASKNESTATSKSADEFKAIMKENKDPRANHMTKIYKSSVETKERQNQQSYKNLSKKKQSKSKNNPKNLNKNDNSNPTLPKLKSQYFQTQLVPKKFSNNADIERNPASIQACNKTTKTLEVVHTLRTVNDSVKKDGNAEKNAIKKNCEEDNKEVQMSLNDELCSPGSRLYKIFSKDINVYKVNKLPQRSIGTQTDPVFTFYEKVEDKNKTNLVDIGCNTSVSYNDVQISFDLLDFTESDPLIDNKLTINSIDSELLTVNNTKINVESEDGNKNSELSNETFNKEISMTLKNYEAVEVSKTMINNASKEAKEVVYEKACKDILESTNLNDKANTDIDRRRESTKRSDNHGANSTAVETSFLTRSEPLIYDYDTSRPPEEVPEYLENDVQNEDAITWELKKNNISKDIIMTLELAAKRARNIHEAFVIYRENLMSKDSGEQNKETIQDYETSKFHDTQQRLETSDSFINCENCIKSKAICHIADKEDFSEFSTCSSRSSISVLSCEFENKDLLHSYIPQNYELDQKEAGSTFSKNDRAIMKSSLNEFTDHKDIKSLMQLIHRPPEKYALALLSESERNKNFETEGAASKTLALSATIEKTYLLSRDNLIPFFYCVVCTVVFWFLQFSFQCD</sequence>
<evidence type="ECO:0000256" key="2">
    <source>
        <dbReference type="SAM" id="Phobius"/>
    </source>
</evidence>
<feature type="transmembrane region" description="Helical" evidence="2">
    <location>
        <begin position="1032"/>
        <end position="1052"/>
    </location>
</feature>
<keyword evidence="2" id="KW-0472">Membrane</keyword>
<name>A0AAW2F4A4_9HYME</name>
<keyword evidence="4" id="KW-1185">Reference proteome</keyword>
<evidence type="ECO:0000256" key="1">
    <source>
        <dbReference type="SAM" id="MobiDB-lite"/>
    </source>
</evidence>
<evidence type="ECO:0000313" key="4">
    <source>
        <dbReference type="Proteomes" id="UP001430953"/>
    </source>
</evidence>
<proteinExistence type="predicted"/>
<feature type="region of interest" description="Disordered" evidence="1">
    <location>
        <begin position="1"/>
        <end position="26"/>
    </location>
</feature>
<keyword evidence="2" id="KW-1133">Transmembrane helix</keyword>
<dbReference type="AlphaFoldDB" id="A0AAW2F4A4"/>
<protein>
    <submittedName>
        <fullName evidence="3">Uncharacterized protein</fullName>
    </submittedName>
</protein>
<keyword evidence="2" id="KW-0812">Transmembrane</keyword>
<feature type="compositionally biased region" description="Basic and acidic residues" evidence="1">
    <location>
        <begin position="758"/>
        <end position="773"/>
    </location>
</feature>
<reference evidence="3 4" key="1">
    <citation type="submission" date="2023-03" db="EMBL/GenBank/DDBJ databases">
        <title>High recombination rates correlate with genetic variation in Cardiocondyla obscurior ants.</title>
        <authorList>
            <person name="Errbii M."/>
        </authorList>
    </citation>
    <scope>NUCLEOTIDE SEQUENCE [LARGE SCALE GENOMIC DNA]</scope>
    <source>
        <strain evidence="3">Alpha-2009</strain>
        <tissue evidence="3">Whole body</tissue>
    </source>
</reference>
<feature type="compositionally biased region" description="Polar residues" evidence="1">
    <location>
        <begin position="1"/>
        <end position="12"/>
    </location>
</feature>